<dbReference type="Pfam" id="PF00069">
    <property type="entry name" value="Pkinase"/>
    <property type="match status" value="1"/>
</dbReference>
<sequence>MHPRVHASLHHYKSSRVANMPFSFSFILQQKGLSALSPLGRKEEHMGEGCIEGDLPTPLISDFGLAAETSQAQLRTFCGTVDFLSPEPIASRFFAGGIREVIAGKTANGLRLSESRRPLYNVHYSLLPSTFFLSSCPLSYLFSFPIVAHADCRSNAPEDYTKSKISTREDPGAKRDQSQSKMVKGSSFGLRKLPDAISKNKRVPYDEHCDMWSFGVLAFVTITDSHPFRGSSRNSTLNNILRARIRWTSSEQQSSHTSACSDAQSSDADAPETLIFSASAEGGHTQLQTNNSRDRLPKDFVNFFENLFTLNPEKRMSAERALAHAYLRI</sequence>
<dbReference type="PANTHER" id="PTHR24350">
    <property type="entry name" value="SERINE/THREONINE-PROTEIN KINASE IAL-RELATED"/>
    <property type="match status" value="1"/>
</dbReference>
<evidence type="ECO:0000256" key="5">
    <source>
        <dbReference type="ARBA" id="ARBA00022840"/>
    </source>
</evidence>
<organism evidence="10">
    <name type="scientific">Palpitomonas bilix</name>
    <dbReference type="NCBI Taxonomy" id="652834"/>
    <lineage>
        <taxon>Eukaryota</taxon>
        <taxon>Eukaryota incertae sedis</taxon>
    </lineage>
</organism>
<reference evidence="10" key="1">
    <citation type="submission" date="2021-01" db="EMBL/GenBank/DDBJ databases">
        <authorList>
            <person name="Corre E."/>
            <person name="Pelletier E."/>
            <person name="Niang G."/>
            <person name="Scheremetjew M."/>
            <person name="Finn R."/>
            <person name="Kale V."/>
            <person name="Holt S."/>
            <person name="Cochrane G."/>
            <person name="Meng A."/>
            <person name="Brown T."/>
            <person name="Cohen L."/>
        </authorList>
    </citation>
    <scope>NUCLEOTIDE SEQUENCE</scope>
    <source>
        <strain evidence="10">NIES-2562</strain>
    </source>
</reference>
<dbReference type="GO" id="GO:0004674">
    <property type="term" value="F:protein serine/threonine kinase activity"/>
    <property type="evidence" value="ECO:0007669"/>
    <property type="project" value="UniProtKB-KW"/>
</dbReference>
<dbReference type="AlphaFoldDB" id="A0A7S3D817"/>
<feature type="region of interest" description="Disordered" evidence="7">
    <location>
        <begin position="157"/>
        <end position="186"/>
    </location>
</feature>
<evidence type="ECO:0000259" key="8">
    <source>
        <dbReference type="PROSITE" id="PS50011"/>
    </source>
</evidence>
<dbReference type="GO" id="GO:0005524">
    <property type="term" value="F:ATP binding"/>
    <property type="evidence" value="ECO:0007669"/>
    <property type="project" value="UniProtKB-KW"/>
</dbReference>
<evidence type="ECO:0000256" key="7">
    <source>
        <dbReference type="SAM" id="MobiDB-lite"/>
    </source>
</evidence>
<feature type="compositionally biased region" description="Basic and acidic residues" evidence="7">
    <location>
        <begin position="159"/>
        <end position="178"/>
    </location>
</feature>
<dbReference type="Gene3D" id="1.10.510.10">
    <property type="entry name" value="Transferase(Phosphotransferase) domain 1"/>
    <property type="match status" value="1"/>
</dbReference>
<dbReference type="EMBL" id="HBIB01018130">
    <property type="protein sequence ID" value="CAE0249540.1"/>
    <property type="molecule type" value="Transcribed_RNA"/>
</dbReference>
<name>A0A7S3D817_9EUKA</name>
<evidence type="ECO:0000313" key="10">
    <source>
        <dbReference type="EMBL" id="CAE0249540.1"/>
    </source>
</evidence>
<accession>A0A7S3D817</accession>
<keyword evidence="5 6" id="KW-0067">ATP-binding</keyword>
<evidence type="ECO:0000256" key="4">
    <source>
        <dbReference type="ARBA" id="ARBA00022777"/>
    </source>
</evidence>
<evidence type="ECO:0000256" key="2">
    <source>
        <dbReference type="ARBA" id="ARBA00022679"/>
    </source>
</evidence>
<proteinExistence type="predicted"/>
<dbReference type="InterPro" id="IPR011009">
    <property type="entry name" value="Kinase-like_dom_sf"/>
</dbReference>
<dbReference type="SUPFAM" id="SSF56112">
    <property type="entry name" value="Protein kinase-like (PK-like)"/>
    <property type="match status" value="2"/>
</dbReference>
<evidence type="ECO:0000256" key="6">
    <source>
        <dbReference type="PIRSR" id="PIRSR630616-2"/>
    </source>
</evidence>
<evidence type="ECO:0000256" key="1">
    <source>
        <dbReference type="ARBA" id="ARBA00022527"/>
    </source>
</evidence>
<feature type="binding site" evidence="6">
    <location>
        <position position="62"/>
    </location>
    <ligand>
        <name>ATP</name>
        <dbReference type="ChEBI" id="CHEBI:30616"/>
    </ligand>
</feature>
<protein>
    <recommendedName>
        <fullName evidence="8">Protein kinase domain-containing protein</fullName>
    </recommendedName>
</protein>
<dbReference type="PROSITE" id="PS50011">
    <property type="entry name" value="PROTEIN_KINASE_DOM"/>
    <property type="match status" value="1"/>
</dbReference>
<gene>
    <name evidence="9" type="ORF">PBIL07802_LOCUS11735</name>
    <name evidence="10" type="ORF">PBIL07802_LOCUS11739</name>
</gene>
<keyword evidence="3 6" id="KW-0547">Nucleotide-binding</keyword>
<dbReference type="EMBL" id="HBIB01018125">
    <property type="protein sequence ID" value="CAE0249536.1"/>
    <property type="molecule type" value="Transcribed_RNA"/>
</dbReference>
<keyword evidence="1" id="KW-0723">Serine/threonine-protein kinase</keyword>
<keyword evidence="2" id="KW-0808">Transferase</keyword>
<dbReference type="InterPro" id="IPR000719">
    <property type="entry name" value="Prot_kinase_dom"/>
</dbReference>
<keyword evidence="4" id="KW-0418">Kinase</keyword>
<evidence type="ECO:0000256" key="3">
    <source>
        <dbReference type="ARBA" id="ARBA00022741"/>
    </source>
</evidence>
<dbReference type="InterPro" id="IPR030616">
    <property type="entry name" value="Aur-like"/>
</dbReference>
<evidence type="ECO:0000313" key="9">
    <source>
        <dbReference type="EMBL" id="CAE0249536.1"/>
    </source>
</evidence>
<feature type="domain" description="Protein kinase" evidence="8">
    <location>
        <begin position="1"/>
        <end position="327"/>
    </location>
</feature>